<evidence type="ECO:0000313" key="1">
    <source>
        <dbReference type="EMBL" id="BDT39567.1"/>
    </source>
</evidence>
<gene>
    <name evidence="1" type="ORF">SYYSPA8_37245</name>
</gene>
<protein>
    <submittedName>
        <fullName evidence="1">Uncharacterized protein</fullName>
    </submittedName>
</protein>
<name>A0AA86J3T6_9ACTN</name>
<geneLocation type="plasmid" evidence="1 2">
    <name>pYSPA8-1</name>
</geneLocation>
<organism evidence="1 2">
    <name type="scientific">Streptomyces yaizuensis</name>
    <dbReference type="NCBI Taxonomy" id="2989713"/>
    <lineage>
        <taxon>Bacteria</taxon>
        <taxon>Bacillati</taxon>
        <taxon>Actinomycetota</taxon>
        <taxon>Actinomycetes</taxon>
        <taxon>Kitasatosporales</taxon>
        <taxon>Streptomycetaceae</taxon>
        <taxon>Streptomyces</taxon>
    </lineage>
</organism>
<reference evidence="1 2" key="1">
    <citation type="submission" date="2022-10" db="EMBL/GenBank/DDBJ databases">
        <title>Draft genome sequence of Streptomyces sp. YSPA8.</title>
        <authorList>
            <person name="Moriuchi R."/>
            <person name="Dohra H."/>
            <person name="Yamamura H."/>
            <person name="Kodani S."/>
        </authorList>
    </citation>
    <scope>NUCLEOTIDE SEQUENCE [LARGE SCALE GENOMIC DNA]</scope>
    <source>
        <strain evidence="1 2">YSPA8</strain>
        <plasmid evidence="1 2">pYSPA8-1</plasmid>
    </source>
</reference>
<dbReference type="AlphaFoldDB" id="A0AA86J3T6"/>
<dbReference type="Proteomes" id="UP001291653">
    <property type="component" value="Plasmid pYSPA8-1"/>
</dbReference>
<dbReference type="EMBL" id="LC735414">
    <property type="protein sequence ID" value="BDT39567.1"/>
    <property type="molecule type" value="Genomic_DNA"/>
</dbReference>
<keyword evidence="2" id="KW-1185">Reference proteome</keyword>
<accession>A0AA86J3T6</accession>
<dbReference type="RefSeq" id="WP_323451926.1">
    <property type="nucleotide sequence ID" value="NZ_LC735414.1"/>
</dbReference>
<evidence type="ECO:0000313" key="2">
    <source>
        <dbReference type="Proteomes" id="UP001291653"/>
    </source>
</evidence>
<proteinExistence type="predicted"/>
<keyword evidence="1" id="KW-0614">Plasmid</keyword>
<sequence>MYQVTTGQLITFPHQGNTTTGRVLRVYQWEQFSHVTTWAAVFVPSGPMVVQVAAVDAAPAVSDAARLQQGMGLAGACLMESAWYAELGEPTADLISAVFLDIWDHERATRPAASPYGVALEYDHVLRQVLAEHRRRRGI</sequence>